<feature type="region of interest" description="Disordered" evidence="5">
    <location>
        <begin position="1"/>
        <end position="23"/>
    </location>
</feature>
<dbReference type="RefSeq" id="WP_146056820.1">
    <property type="nucleotide sequence ID" value="NZ_PQWB01000063.1"/>
</dbReference>
<dbReference type="GO" id="GO:0009306">
    <property type="term" value="P:protein secretion"/>
    <property type="evidence" value="ECO:0007669"/>
    <property type="project" value="TreeGrafter"/>
</dbReference>
<dbReference type="PANTHER" id="PTHR36985">
    <property type="entry name" value="TRANSLOCATION AND ASSEMBLY MODULE SUBUNIT TAMB"/>
    <property type="match status" value="1"/>
</dbReference>
<keyword evidence="3 6" id="KW-1133">Transmembrane helix</keyword>
<dbReference type="Proteomes" id="UP000237082">
    <property type="component" value="Unassembled WGS sequence"/>
</dbReference>
<evidence type="ECO:0000256" key="6">
    <source>
        <dbReference type="SAM" id="Phobius"/>
    </source>
</evidence>
<evidence type="ECO:0000256" key="3">
    <source>
        <dbReference type="ARBA" id="ARBA00022989"/>
    </source>
</evidence>
<evidence type="ECO:0000256" key="1">
    <source>
        <dbReference type="ARBA" id="ARBA00004167"/>
    </source>
</evidence>
<evidence type="ECO:0000256" key="5">
    <source>
        <dbReference type="SAM" id="MobiDB-lite"/>
    </source>
</evidence>
<keyword evidence="2 6" id="KW-0812">Transmembrane</keyword>
<dbReference type="PANTHER" id="PTHR36985:SF1">
    <property type="entry name" value="TRANSLOCATION AND ASSEMBLY MODULE SUBUNIT TAMB"/>
    <property type="match status" value="1"/>
</dbReference>
<organism evidence="7 8">
    <name type="scientific">Chromobacterium alticapitis</name>
    <dbReference type="NCBI Taxonomy" id="2073169"/>
    <lineage>
        <taxon>Bacteria</taxon>
        <taxon>Pseudomonadati</taxon>
        <taxon>Pseudomonadota</taxon>
        <taxon>Betaproteobacteria</taxon>
        <taxon>Neisseriales</taxon>
        <taxon>Chromobacteriaceae</taxon>
        <taxon>Chromobacterium</taxon>
    </lineage>
</organism>
<keyword evidence="4 6" id="KW-0472">Membrane</keyword>
<comment type="caution">
    <text evidence="7">The sequence shown here is derived from an EMBL/GenBank/DDBJ whole genome shotgun (WGS) entry which is preliminary data.</text>
</comment>
<dbReference type="OrthoDB" id="5288149at2"/>
<evidence type="ECO:0000256" key="4">
    <source>
        <dbReference type="ARBA" id="ARBA00023136"/>
    </source>
</evidence>
<dbReference type="GO" id="GO:0005886">
    <property type="term" value="C:plasma membrane"/>
    <property type="evidence" value="ECO:0007669"/>
    <property type="project" value="TreeGrafter"/>
</dbReference>
<sequence>MSENQTPQTEAAEQTPPTPRKPRRWRYVCGALALLFALALAALGWIGASPAGFAWALQQAGKLSGGQFSVASSQGALWQGFELKDVRLRTAGEDMDIESLRLDWRPAELWRGKLAIDRLALGHVR</sequence>
<evidence type="ECO:0000313" key="7">
    <source>
        <dbReference type="EMBL" id="POZ61251.1"/>
    </source>
</evidence>
<evidence type="ECO:0000313" key="8">
    <source>
        <dbReference type="Proteomes" id="UP000237082"/>
    </source>
</evidence>
<feature type="non-terminal residue" evidence="7">
    <location>
        <position position="125"/>
    </location>
</feature>
<proteinExistence type="predicted"/>
<feature type="transmembrane region" description="Helical" evidence="6">
    <location>
        <begin position="27"/>
        <end position="48"/>
    </location>
</feature>
<name>A0A2S5DE26_9NEIS</name>
<evidence type="ECO:0008006" key="9">
    <source>
        <dbReference type="Google" id="ProtNLM"/>
    </source>
</evidence>
<dbReference type="EMBL" id="PQWB01000063">
    <property type="protein sequence ID" value="POZ61251.1"/>
    <property type="molecule type" value="Genomic_DNA"/>
</dbReference>
<reference evidence="8" key="1">
    <citation type="submission" date="2018-02" db="EMBL/GenBank/DDBJ databases">
        <authorList>
            <person name="O'Hara-Hanley K."/>
            <person name="Soby S."/>
        </authorList>
    </citation>
    <scope>NUCLEOTIDE SEQUENCE [LARGE SCALE GENOMIC DNA]</scope>
    <source>
        <strain evidence="8">MWU14-2602</strain>
    </source>
</reference>
<gene>
    <name evidence="7" type="ORF">C2I19_14325</name>
</gene>
<accession>A0A2S5DE26</accession>
<dbReference type="GO" id="GO:0097347">
    <property type="term" value="C:TAM protein secretion complex"/>
    <property type="evidence" value="ECO:0007669"/>
    <property type="project" value="TreeGrafter"/>
</dbReference>
<dbReference type="AlphaFoldDB" id="A0A2S5DE26"/>
<comment type="subcellular location">
    <subcellularLocation>
        <location evidence="1">Membrane</location>
        <topology evidence="1">Single-pass membrane protein</topology>
    </subcellularLocation>
</comment>
<feature type="compositionally biased region" description="Polar residues" evidence="5">
    <location>
        <begin position="1"/>
        <end position="12"/>
    </location>
</feature>
<evidence type="ECO:0000256" key="2">
    <source>
        <dbReference type="ARBA" id="ARBA00022692"/>
    </source>
</evidence>
<protein>
    <recommendedName>
        <fullName evidence="9">AsmA domain-containing protein</fullName>
    </recommendedName>
</protein>
<keyword evidence="8" id="KW-1185">Reference proteome</keyword>